<feature type="domain" description="GST C-terminal" evidence="2">
    <location>
        <begin position="87"/>
        <end position="210"/>
    </location>
</feature>
<dbReference type="PROSITE" id="PS50404">
    <property type="entry name" value="GST_NTER"/>
    <property type="match status" value="1"/>
</dbReference>
<evidence type="ECO:0000259" key="1">
    <source>
        <dbReference type="PROSITE" id="PS50404"/>
    </source>
</evidence>
<dbReference type="InterPro" id="IPR010987">
    <property type="entry name" value="Glutathione-S-Trfase_C-like"/>
</dbReference>
<dbReference type="InterPro" id="IPR036282">
    <property type="entry name" value="Glutathione-S-Trfase_C_sf"/>
</dbReference>
<evidence type="ECO:0000259" key="2">
    <source>
        <dbReference type="PROSITE" id="PS50405"/>
    </source>
</evidence>
<dbReference type="Gene3D" id="1.20.1050.10">
    <property type="match status" value="1"/>
</dbReference>
<dbReference type="RefSeq" id="WP_377013065.1">
    <property type="nucleotide sequence ID" value="NZ_JBHSLV010000072.1"/>
</dbReference>
<comment type="caution">
    <text evidence="3">The sequence shown here is derived from an EMBL/GenBank/DDBJ whole genome shotgun (WGS) entry which is preliminary data.</text>
</comment>
<accession>A0ABW0HGY1</accession>
<feature type="domain" description="GST N-terminal" evidence="1">
    <location>
        <begin position="1"/>
        <end position="81"/>
    </location>
</feature>
<gene>
    <name evidence="3" type="ORF">ACFPPC_28125</name>
</gene>
<dbReference type="Pfam" id="PF13417">
    <property type="entry name" value="GST_N_3"/>
    <property type="match status" value="1"/>
</dbReference>
<dbReference type="CDD" id="cd00299">
    <property type="entry name" value="GST_C_family"/>
    <property type="match status" value="1"/>
</dbReference>
<keyword evidence="4" id="KW-1185">Reference proteome</keyword>
<dbReference type="PANTHER" id="PTHR44051">
    <property type="entry name" value="GLUTATHIONE S-TRANSFERASE-RELATED"/>
    <property type="match status" value="1"/>
</dbReference>
<dbReference type="SFLD" id="SFLDS00019">
    <property type="entry name" value="Glutathione_Transferase_(cytos"/>
    <property type="match status" value="1"/>
</dbReference>
<protein>
    <submittedName>
        <fullName evidence="3">Glutathione S-transferase family protein</fullName>
    </submittedName>
</protein>
<dbReference type="Pfam" id="PF13410">
    <property type="entry name" value="GST_C_2"/>
    <property type="match status" value="1"/>
</dbReference>
<proteinExistence type="predicted"/>
<dbReference type="PANTHER" id="PTHR44051:SF8">
    <property type="entry name" value="GLUTATHIONE S-TRANSFERASE GSTA"/>
    <property type="match status" value="1"/>
</dbReference>
<dbReference type="SUPFAM" id="SSF52833">
    <property type="entry name" value="Thioredoxin-like"/>
    <property type="match status" value="1"/>
</dbReference>
<dbReference type="InterPro" id="IPR040079">
    <property type="entry name" value="Glutathione_S-Trfase"/>
</dbReference>
<dbReference type="PROSITE" id="PS50405">
    <property type="entry name" value="GST_CTER"/>
    <property type="match status" value="1"/>
</dbReference>
<reference evidence="4" key="1">
    <citation type="journal article" date="2019" name="Int. J. Syst. Evol. Microbiol.">
        <title>The Global Catalogue of Microorganisms (GCM) 10K type strain sequencing project: providing services to taxonomists for standard genome sequencing and annotation.</title>
        <authorList>
            <consortium name="The Broad Institute Genomics Platform"/>
            <consortium name="The Broad Institute Genome Sequencing Center for Infectious Disease"/>
            <person name="Wu L."/>
            <person name="Ma J."/>
        </authorList>
    </citation>
    <scope>NUCLEOTIDE SEQUENCE [LARGE SCALE GENOMIC DNA]</scope>
    <source>
        <strain evidence="4">CGMCC 1.16326</strain>
    </source>
</reference>
<dbReference type="InterPro" id="IPR036249">
    <property type="entry name" value="Thioredoxin-like_sf"/>
</dbReference>
<dbReference type="Gene3D" id="3.40.30.10">
    <property type="entry name" value="Glutaredoxin"/>
    <property type="match status" value="1"/>
</dbReference>
<evidence type="ECO:0000313" key="4">
    <source>
        <dbReference type="Proteomes" id="UP001596104"/>
    </source>
</evidence>
<sequence length="222" mass="24844">MSLTLYFHPLSCYCQKVLVALYENGTPFTPKLVNLGDPGERADFLALWPMGKFPLLADGAQLVPESSVIIEYLALHRAGPEALLPEKPVAALDVRRLDRFFDLYVTTPMQKIVLDRIRPADGKDPLGVAEAREMLKRAYGVLEAELDGRTWAASESFTMADCSAAPALFYAERCLSFQDGYPRLAAYFERLRTRPSFARVLAEAEPYFQFFPRNPGDAGLSR</sequence>
<dbReference type="SFLD" id="SFLDG00358">
    <property type="entry name" value="Main_(cytGST)"/>
    <property type="match status" value="1"/>
</dbReference>
<dbReference type="SUPFAM" id="SSF47616">
    <property type="entry name" value="GST C-terminal domain-like"/>
    <property type="match status" value="1"/>
</dbReference>
<name>A0ABW0HGY1_9HYPH</name>
<dbReference type="InterPro" id="IPR004045">
    <property type="entry name" value="Glutathione_S-Trfase_N"/>
</dbReference>
<evidence type="ECO:0000313" key="3">
    <source>
        <dbReference type="EMBL" id="MFC5396516.1"/>
    </source>
</evidence>
<dbReference type="EMBL" id="JBHSLV010000072">
    <property type="protein sequence ID" value="MFC5396516.1"/>
    <property type="molecule type" value="Genomic_DNA"/>
</dbReference>
<organism evidence="3 4">
    <name type="scientific">Bosea vestrisii</name>
    <dbReference type="NCBI Taxonomy" id="151416"/>
    <lineage>
        <taxon>Bacteria</taxon>
        <taxon>Pseudomonadati</taxon>
        <taxon>Pseudomonadota</taxon>
        <taxon>Alphaproteobacteria</taxon>
        <taxon>Hyphomicrobiales</taxon>
        <taxon>Boseaceae</taxon>
        <taxon>Bosea</taxon>
    </lineage>
</organism>
<dbReference type="CDD" id="cd00570">
    <property type="entry name" value="GST_N_family"/>
    <property type="match status" value="1"/>
</dbReference>
<dbReference type="Proteomes" id="UP001596104">
    <property type="component" value="Unassembled WGS sequence"/>
</dbReference>